<evidence type="ECO:0000256" key="1">
    <source>
        <dbReference type="SAM" id="Phobius"/>
    </source>
</evidence>
<keyword evidence="1" id="KW-0812">Transmembrane</keyword>
<dbReference type="RefSeq" id="WP_147277742.1">
    <property type="nucleotide sequence ID" value="NZ_UGPP01000001.1"/>
</dbReference>
<evidence type="ECO:0000313" key="2">
    <source>
        <dbReference type="EMBL" id="STY70434.1"/>
    </source>
</evidence>
<proteinExistence type="predicted"/>
<protein>
    <submittedName>
        <fullName evidence="2">Uncharacterized protein</fullName>
    </submittedName>
</protein>
<dbReference type="EMBL" id="UGPP01000001">
    <property type="protein sequence ID" value="STY70434.1"/>
    <property type="molecule type" value="Genomic_DNA"/>
</dbReference>
<name>A0A378NPV1_9FIRM</name>
<dbReference type="Proteomes" id="UP000255234">
    <property type="component" value="Unassembled WGS sequence"/>
</dbReference>
<dbReference type="AlphaFoldDB" id="A0A378NPV1"/>
<accession>A0A378NPV1</accession>
<keyword evidence="1" id="KW-0472">Membrane</keyword>
<keyword evidence="1" id="KW-1133">Transmembrane helix</keyword>
<feature type="transmembrane region" description="Helical" evidence="1">
    <location>
        <begin position="52"/>
        <end position="79"/>
    </location>
</feature>
<reference evidence="2 3" key="1">
    <citation type="submission" date="2018-06" db="EMBL/GenBank/DDBJ databases">
        <authorList>
            <consortium name="Pathogen Informatics"/>
            <person name="Doyle S."/>
        </authorList>
    </citation>
    <scope>NUCLEOTIDE SEQUENCE [LARGE SCALE GENOMIC DNA]</scope>
    <source>
        <strain evidence="2 3">NCTC10571</strain>
    </source>
</reference>
<sequence length="83" mass="7978">MSMVNKCANSGVMSAGIQTVSSTIDVYNGKKTVGEAVGDVATAGAKGVATTAATAAICSVTGLAVAPVAIGGAILGGIYKLFK</sequence>
<organism evidence="2 3">
    <name type="scientific">Megamonas hypermegale</name>
    <dbReference type="NCBI Taxonomy" id="158847"/>
    <lineage>
        <taxon>Bacteria</taxon>
        <taxon>Bacillati</taxon>
        <taxon>Bacillota</taxon>
        <taxon>Negativicutes</taxon>
        <taxon>Selenomonadales</taxon>
        <taxon>Selenomonadaceae</taxon>
        <taxon>Megamonas</taxon>
    </lineage>
</organism>
<gene>
    <name evidence="2" type="ORF">NCTC10571_00571</name>
</gene>
<evidence type="ECO:0000313" key="3">
    <source>
        <dbReference type="Proteomes" id="UP000255234"/>
    </source>
</evidence>